<reference evidence="3" key="1">
    <citation type="submission" date="2011-07" db="EMBL/GenBank/DDBJ databases">
        <title>Divergent evolution of antigenic variation in African trypanosomes.</title>
        <authorList>
            <person name="Jackson A.P."/>
            <person name="Berry A."/>
            <person name="Allison H.C."/>
            <person name="Burton P."/>
            <person name="Anderson J."/>
            <person name="Aslett M."/>
            <person name="Brown R."/>
            <person name="Corton N."/>
            <person name="Harris D."/>
            <person name="Hauser H."/>
            <person name="Gamble J."/>
            <person name="Gilderthorp R."/>
            <person name="McQuillan J."/>
            <person name="Quail M.A."/>
            <person name="Sanders M."/>
            <person name="Van Tonder A."/>
            <person name="Ginger M.L."/>
            <person name="Donelson J.E."/>
            <person name="Field M.C."/>
            <person name="Barry J.D."/>
            <person name="Berriman M."/>
            <person name="Hertz-Fowler C."/>
        </authorList>
    </citation>
    <scope>NUCLEOTIDE SEQUENCE [LARGE SCALE GENOMIC DNA]</scope>
    <source>
        <strain evidence="3">IL3000</strain>
    </source>
</reference>
<proteinExistence type="predicted"/>
<dbReference type="Proteomes" id="UP000000702">
    <property type="component" value="Unassembled WGS sequence"/>
</dbReference>
<reference evidence="2 3" key="2">
    <citation type="journal article" date="2012" name="Proc. Natl. Acad. Sci. U.S.A.">
        <title>Antigenic diversity is generated by distinct evolutionary mechanisms in African trypanosome species.</title>
        <authorList>
            <person name="Jackson A.P."/>
            <person name="Berry A."/>
            <person name="Aslett M."/>
            <person name="Allison H.C."/>
            <person name="Burton P."/>
            <person name="Vavrova-Anderson J."/>
            <person name="Brown R."/>
            <person name="Browne H."/>
            <person name="Corton N."/>
            <person name="Hauser H."/>
            <person name="Gamble J."/>
            <person name="Gilderthorp R."/>
            <person name="Marcello L."/>
            <person name="McQuillan J."/>
            <person name="Otto T.D."/>
            <person name="Quail M.A."/>
            <person name="Sanders M.J."/>
            <person name="van Tonder A."/>
            <person name="Ginger M.L."/>
            <person name="Field M.C."/>
            <person name="Barry J.D."/>
            <person name="Hertz-Fowler C."/>
            <person name="Berriman M."/>
        </authorList>
    </citation>
    <scope>NUCLEOTIDE SEQUENCE [LARGE SCALE GENOMIC DNA]</scope>
    <source>
        <strain evidence="2 3">IL3000</strain>
    </source>
</reference>
<evidence type="ECO:0000313" key="2">
    <source>
        <dbReference type="EMBL" id="CCD13367.1"/>
    </source>
</evidence>
<protein>
    <submittedName>
        <fullName evidence="2">WGS project CAEQ00000000 data, annotated contig 1701</fullName>
    </submittedName>
</protein>
<dbReference type="EMBL" id="CAEQ01001131">
    <property type="protein sequence ID" value="CCD13367.1"/>
    <property type="molecule type" value="Genomic_DNA"/>
</dbReference>
<organism evidence="2 3">
    <name type="scientific">Trypanosoma congolense (strain IL3000)</name>
    <dbReference type="NCBI Taxonomy" id="1068625"/>
    <lineage>
        <taxon>Eukaryota</taxon>
        <taxon>Discoba</taxon>
        <taxon>Euglenozoa</taxon>
        <taxon>Kinetoplastea</taxon>
        <taxon>Metakinetoplastina</taxon>
        <taxon>Trypanosomatida</taxon>
        <taxon>Trypanosomatidae</taxon>
        <taxon>Trypanosoma</taxon>
        <taxon>Nannomonas</taxon>
    </lineage>
</organism>
<gene>
    <name evidence="2" type="ORF">TCIL3000_0_41240</name>
</gene>
<dbReference type="VEuPathDB" id="TriTrypDB:TcIL3000_0_41240"/>
<sequence length="153" mass="17351">MSVHRCSSIKPLSSRVVNFSHKNVFLSFSSFLIEEQRRLVSTMSRDNYYGSRALSPVSSSPEEQSHVGKMSGSDPRSNTMFARVLSKHADFSATMFPLPTNKRSNEDEEGEPVHERERSESEPPKKETTVSEKERNKDMGEKKIRTPSFVAHS</sequence>
<dbReference type="AlphaFoldDB" id="F9W841"/>
<feature type="region of interest" description="Disordered" evidence="1">
    <location>
        <begin position="92"/>
        <end position="153"/>
    </location>
</feature>
<feature type="region of interest" description="Disordered" evidence="1">
    <location>
        <begin position="50"/>
        <end position="79"/>
    </location>
</feature>
<accession>F9W841</accession>
<name>F9W841_TRYCI</name>
<keyword evidence="3" id="KW-1185">Reference proteome</keyword>
<feature type="compositionally biased region" description="Basic and acidic residues" evidence="1">
    <location>
        <begin position="111"/>
        <end position="144"/>
    </location>
</feature>
<evidence type="ECO:0000313" key="3">
    <source>
        <dbReference type="Proteomes" id="UP000000702"/>
    </source>
</evidence>
<evidence type="ECO:0000256" key="1">
    <source>
        <dbReference type="SAM" id="MobiDB-lite"/>
    </source>
</evidence>
<comment type="caution">
    <text evidence="2">The sequence shown here is derived from an EMBL/GenBank/DDBJ whole genome shotgun (WGS) entry which is preliminary data.</text>
</comment>